<protein>
    <recommendedName>
        <fullName evidence="3">Lipoprotein</fullName>
    </recommendedName>
</protein>
<accession>A0ABW5N3A6</accession>
<dbReference type="PROSITE" id="PS51257">
    <property type="entry name" value="PROKAR_LIPOPROTEIN"/>
    <property type="match status" value="1"/>
</dbReference>
<reference evidence="2" key="1">
    <citation type="journal article" date="2019" name="Int. J. Syst. Evol. Microbiol.">
        <title>The Global Catalogue of Microorganisms (GCM) 10K type strain sequencing project: providing services to taxonomists for standard genome sequencing and annotation.</title>
        <authorList>
            <consortium name="The Broad Institute Genomics Platform"/>
            <consortium name="The Broad Institute Genome Sequencing Center for Infectious Disease"/>
            <person name="Wu L."/>
            <person name="Ma J."/>
        </authorList>
    </citation>
    <scope>NUCLEOTIDE SEQUENCE [LARGE SCALE GENOMIC DNA]</scope>
    <source>
        <strain evidence="2">KCTC 42423</strain>
    </source>
</reference>
<dbReference type="RefSeq" id="WP_378255792.1">
    <property type="nucleotide sequence ID" value="NZ_JBHSJV010000001.1"/>
</dbReference>
<evidence type="ECO:0008006" key="3">
    <source>
        <dbReference type="Google" id="ProtNLM"/>
    </source>
</evidence>
<gene>
    <name evidence="1" type="ORF">ACFSTE_04635</name>
</gene>
<proteinExistence type="predicted"/>
<evidence type="ECO:0000313" key="1">
    <source>
        <dbReference type="EMBL" id="MFD2590105.1"/>
    </source>
</evidence>
<keyword evidence="2" id="KW-1185">Reference proteome</keyword>
<organism evidence="1 2">
    <name type="scientific">Aquimarina hainanensis</name>
    <dbReference type="NCBI Taxonomy" id="1578017"/>
    <lineage>
        <taxon>Bacteria</taxon>
        <taxon>Pseudomonadati</taxon>
        <taxon>Bacteroidota</taxon>
        <taxon>Flavobacteriia</taxon>
        <taxon>Flavobacteriales</taxon>
        <taxon>Flavobacteriaceae</taxon>
        <taxon>Aquimarina</taxon>
    </lineage>
</organism>
<comment type="caution">
    <text evidence="1">The sequence shown here is derived from an EMBL/GenBank/DDBJ whole genome shotgun (WGS) entry which is preliminary data.</text>
</comment>
<dbReference type="Proteomes" id="UP001597459">
    <property type="component" value="Unassembled WGS sequence"/>
</dbReference>
<sequence length="208" mass="24171">MKYLFICLFIYLFVGCSELKNTNKHSKQEKTISETTIVTPDSLNIIKSKADSKTVDTLQIGSTFFKYDAFVGYKYITSEPYEFIELNNEKNSTQIMIYLNSNKYYAILVSAEDNVEKYDSDWEKISKTVVDIVSYQSKYELCWYLYDGNTPPAGRFGIGIKTNETSKLNEYSNCQLYKKYKVFDVDYKKGKIKEVNTNDFTFCCSDGY</sequence>
<dbReference type="EMBL" id="JBHULX010000003">
    <property type="protein sequence ID" value="MFD2590105.1"/>
    <property type="molecule type" value="Genomic_DNA"/>
</dbReference>
<name>A0ABW5N3A6_9FLAO</name>
<evidence type="ECO:0000313" key="2">
    <source>
        <dbReference type="Proteomes" id="UP001597459"/>
    </source>
</evidence>